<name>A0A834ZTR1_TETSI</name>
<gene>
    <name evidence="7" type="ORF">HHK36_007547</name>
</gene>
<evidence type="ECO:0000313" key="8">
    <source>
        <dbReference type="Proteomes" id="UP000655225"/>
    </source>
</evidence>
<dbReference type="PANTHER" id="PTHR45649:SF30">
    <property type="entry name" value="AMINO-ACID PERMEASE BAT1"/>
    <property type="match status" value="1"/>
</dbReference>
<evidence type="ECO:0000256" key="6">
    <source>
        <dbReference type="SAM" id="MobiDB-lite"/>
    </source>
</evidence>
<feature type="region of interest" description="Disordered" evidence="6">
    <location>
        <begin position="1"/>
        <end position="39"/>
    </location>
</feature>
<keyword evidence="2" id="KW-0813">Transport</keyword>
<protein>
    <submittedName>
        <fullName evidence="7">Uncharacterized protein</fullName>
    </submittedName>
</protein>
<dbReference type="Proteomes" id="UP000655225">
    <property type="component" value="Unassembled WGS sequence"/>
</dbReference>
<comment type="caution">
    <text evidence="7">The sequence shown here is derived from an EMBL/GenBank/DDBJ whole genome shotgun (WGS) entry which is preliminary data.</text>
</comment>
<evidence type="ECO:0000256" key="3">
    <source>
        <dbReference type="ARBA" id="ARBA00022692"/>
    </source>
</evidence>
<accession>A0A834ZTR1</accession>
<evidence type="ECO:0000256" key="2">
    <source>
        <dbReference type="ARBA" id="ARBA00022448"/>
    </source>
</evidence>
<evidence type="ECO:0000256" key="4">
    <source>
        <dbReference type="ARBA" id="ARBA00022989"/>
    </source>
</evidence>
<comment type="subcellular location">
    <subcellularLocation>
        <location evidence="1">Membrane</location>
        <topology evidence="1">Multi-pass membrane protein</topology>
    </subcellularLocation>
</comment>
<dbReference type="AlphaFoldDB" id="A0A834ZTR1"/>
<sequence length="106" mass="12340">MMIQRSEREGWAVEGGSAAENARLMRNRGRKGKRDEGLDHGEDRMAYAFSRDGAMSFPPLWHKVNKQEVPINAVWLSIVDEVMHMSKGIQKWEEREWEKPEEIVSK</sequence>
<evidence type="ECO:0000256" key="5">
    <source>
        <dbReference type="ARBA" id="ARBA00023136"/>
    </source>
</evidence>
<organism evidence="7 8">
    <name type="scientific">Tetracentron sinense</name>
    <name type="common">Spur-leaf</name>
    <dbReference type="NCBI Taxonomy" id="13715"/>
    <lineage>
        <taxon>Eukaryota</taxon>
        <taxon>Viridiplantae</taxon>
        <taxon>Streptophyta</taxon>
        <taxon>Embryophyta</taxon>
        <taxon>Tracheophyta</taxon>
        <taxon>Spermatophyta</taxon>
        <taxon>Magnoliopsida</taxon>
        <taxon>Trochodendrales</taxon>
        <taxon>Trochodendraceae</taxon>
        <taxon>Tetracentron</taxon>
    </lineage>
</organism>
<keyword evidence="3" id="KW-0812">Transmembrane</keyword>
<feature type="compositionally biased region" description="Basic and acidic residues" evidence="6">
    <location>
        <begin position="1"/>
        <end position="11"/>
    </location>
</feature>
<keyword evidence="8" id="KW-1185">Reference proteome</keyword>
<evidence type="ECO:0000256" key="1">
    <source>
        <dbReference type="ARBA" id="ARBA00004141"/>
    </source>
</evidence>
<reference evidence="7 8" key="1">
    <citation type="submission" date="2020-04" db="EMBL/GenBank/DDBJ databases">
        <title>Plant Genome Project.</title>
        <authorList>
            <person name="Zhang R.-G."/>
        </authorList>
    </citation>
    <scope>NUCLEOTIDE SEQUENCE [LARGE SCALE GENOMIC DNA]</scope>
    <source>
        <strain evidence="7">YNK0</strain>
        <tissue evidence="7">Leaf</tissue>
    </source>
</reference>
<dbReference type="GO" id="GO:0016020">
    <property type="term" value="C:membrane"/>
    <property type="evidence" value="ECO:0007669"/>
    <property type="project" value="UniProtKB-SubCell"/>
</dbReference>
<dbReference type="GO" id="GO:0005313">
    <property type="term" value="F:L-glutamate transmembrane transporter activity"/>
    <property type="evidence" value="ECO:0007669"/>
    <property type="project" value="TreeGrafter"/>
</dbReference>
<dbReference type="PANTHER" id="PTHR45649">
    <property type="entry name" value="AMINO-ACID PERMEASE BAT1"/>
    <property type="match status" value="1"/>
</dbReference>
<dbReference type="OrthoDB" id="4476201at2759"/>
<dbReference type="GO" id="GO:0015180">
    <property type="term" value="F:L-alanine transmembrane transporter activity"/>
    <property type="evidence" value="ECO:0007669"/>
    <property type="project" value="TreeGrafter"/>
</dbReference>
<keyword evidence="4" id="KW-1133">Transmembrane helix</keyword>
<proteinExistence type="predicted"/>
<dbReference type="GO" id="GO:0015189">
    <property type="term" value="F:L-lysine transmembrane transporter activity"/>
    <property type="evidence" value="ECO:0007669"/>
    <property type="project" value="TreeGrafter"/>
</dbReference>
<dbReference type="EMBL" id="JABCRI010000004">
    <property type="protein sequence ID" value="KAF8408397.1"/>
    <property type="molecule type" value="Genomic_DNA"/>
</dbReference>
<keyword evidence="5" id="KW-0472">Membrane</keyword>
<dbReference type="GO" id="GO:0015185">
    <property type="term" value="F:gamma-aminobutyric acid transmembrane transporter activity"/>
    <property type="evidence" value="ECO:0007669"/>
    <property type="project" value="TreeGrafter"/>
</dbReference>
<evidence type="ECO:0000313" key="7">
    <source>
        <dbReference type="EMBL" id="KAF8408397.1"/>
    </source>
</evidence>